<feature type="region of interest" description="Disordered" evidence="1">
    <location>
        <begin position="1"/>
        <end position="21"/>
    </location>
</feature>
<reference evidence="4" key="2">
    <citation type="submission" date="2015-04" db="EMBL/GenBank/DDBJ databases">
        <title>The complete genome sequence of Erythrobacter sp. s21-N3.</title>
        <authorList>
            <person name="Zhuang L."/>
            <person name="Liu Y."/>
            <person name="Shao Z."/>
        </authorList>
    </citation>
    <scope>NUCLEOTIDE SEQUENCE [LARGE SCALE GENOMIC DNA]</scope>
    <source>
        <strain evidence="4">s21-N3</strain>
    </source>
</reference>
<evidence type="ECO:0000256" key="2">
    <source>
        <dbReference type="SAM" id="Phobius"/>
    </source>
</evidence>
<protein>
    <submittedName>
        <fullName evidence="3">Uncharacterized protein</fullName>
    </submittedName>
</protein>
<keyword evidence="2" id="KW-0472">Membrane</keyword>
<name>A0A0H4VCV1_9SPHN</name>
<evidence type="ECO:0000313" key="4">
    <source>
        <dbReference type="Proteomes" id="UP000059113"/>
    </source>
</evidence>
<reference evidence="3 4" key="1">
    <citation type="journal article" date="2015" name="Int. J. Syst. Evol. Microbiol.">
        <title>Erythrobacter atlanticus sp. nov., a bacterium from ocean sediment able to degrade polycyclic aromatic hydrocarbons.</title>
        <authorList>
            <person name="Zhuang L."/>
            <person name="Liu Y."/>
            <person name="Wang L."/>
            <person name="Wang W."/>
            <person name="Shao Z."/>
        </authorList>
    </citation>
    <scope>NUCLEOTIDE SEQUENCE [LARGE SCALE GENOMIC DNA]</scope>
    <source>
        <strain evidence="4">s21-N3</strain>
    </source>
</reference>
<organism evidence="3 4">
    <name type="scientific">Aurantiacibacter atlanticus</name>
    <dbReference type="NCBI Taxonomy" id="1648404"/>
    <lineage>
        <taxon>Bacteria</taxon>
        <taxon>Pseudomonadati</taxon>
        <taxon>Pseudomonadota</taxon>
        <taxon>Alphaproteobacteria</taxon>
        <taxon>Sphingomonadales</taxon>
        <taxon>Erythrobacteraceae</taxon>
        <taxon>Aurantiacibacter</taxon>
    </lineage>
</organism>
<sequence length="67" mass="6943">MRKEIGIAQTSQVEDKKGDATEVGRGLSRSAWLTGGMLIMSLVIAIAALTLTLAGSEPAPSQSMTPV</sequence>
<proteinExistence type="predicted"/>
<keyword evidence="2" id="KW-0812">Transmembrane</keyword>
<feature type="transmembrane region" description="Helical" evidence="2">
    <location>
        <begin position="31"/>
        <end position="54"/>
    </location>
</feature>
<keyword evidence="4" id="KW-1185">Reference proteome</keyword>
<dbReference type="Proteomes" id="UP000059113">
    <property type="component" value="Chromosome"/>
</dbReference>
<accession>A0A0H4VCV1</accession>
<gene>
    <name evidence="3" type="ORF">CP97_09260</name>
</gene>
<evidence type="ECO:0000256" key="1">
    <source>
        <dbReference type="SAM" id="MobiDB-lite"/>
    </source>
</evidence>
<dbReference type="KEGG" id="ery:CP97_09260"/>
<keyword evidence="2" id="KW-1133">Transmembrane helix</keyword>
<evidence type="ECO:0000313" key="3">
    <source>
        <dbReference type="EMBL" id="AKQ42165.2"/>
    </source>
</evidence>
<dbReference type="EMBL" id="CP011310">
    <property type="protein sequence ID" value="AKQ42165.2"/>
    <property type="molecule type" value="Genomic_DNA"/>
</dbReference>
<dbReference type="AlphaFoldDB" id="A0A0H4VCV1"/>
<dbReference type="STRING" id="1648404.CP97_09260"/>